<reference evidence="2" key="1">
    <citation type="journal article" date="2019" name="Int. J. Syst. Evol. Microbiol.">
        <title>The Global Catalogue of Microorganisms (GCM) 10K type strain sequencing project: providing services to taxonomists for standard genome sequencing and annotation.</title>
        <authorList>
            <consortium name="The Broad Institute Genomics Platform"/>
            <consortium name="The Broad Institute Genome Sequencing Center for Infectious Disease"/>
            <person name="Wu L."/>
            <person name="Ma J."/>
        </authorList>
    </citation>
    <scope>NUCLEOTIDE SEQUENCE [LARGE SCALE GENOMIC DNA]</scope>
    <source>
        <strain evidence="2">JCM 31404</strain>
    </source>
</reference>
<name>A0ABQ2RQT3_9DEIO</name>
<dbReference type="Proteomes" id="UP000634308">
    <property type="component" value="Unassembled WGS sequence"/>
</dbReference>
<gene>
    <name evidence="1" type="ORF">GCM10008959_10220</name>
</gene>
<evidence type="ECO:0000313" key="2">
    <source>
        <dbReference type="Proteomes" id="UP000634308"/>
    </source>
</evidence>
<evidence type="ECO:0000313" key="1">
    <source>
        <dbReference type="EMBL" id="GGR50860.1"/>
    </source>
</evidence>
<sequence>MSVTQAARLVTAPQQPDLTQRDATSRFAPERDTRRALWQAHSRASRPDLLPWDLGLDWSVLAAEWAGVLGETLCAQHLTRVDLRFTVAPTRLQALHLMELMGLCVAPYALTDDIPPDWWEVVVYLSEFGGHVGQDKVRLPAAQARAEHPGRLCTRYLPPDPLPDAPTGVTGVSDRDLVAGDHVLHLRLLSRDWRSNVAVTDARWSDTTPRPATGPYGQSHDALLGPLFAIDFVTSGGVRWAVDFNTSPGATGAPVHQLPGGTIMGAVQHWRGWNG</sequence>
<dbReference type="RefSeq" id="WP_189063905.1">
    <property type="nucleotide sequence ID" value="NZ_BMQM01000004.1"/>
</dbReference>
<evidence type="ECO:0008006" key="3">
    <source>
        <dbReference type="Google" id="ProtNLM"/>
    </source>
</evidence>
<comment type="caution">
    <text evidence="1">The sequence shown here is derived from an EMBL/GenBank/DDBJ whole genome shotgun (WGS) entry which is preliminary data.</text>
</comment>
<proteinExistence type="predicted"/>
<keyword evidence="2" id="KW-1185">Reference proteome</keyword>
<accession>A0ABQ2RQT3</accession>
<protein>
    <recommendedName>
        <fullName evidence="3">ATP-grasp domain-containing protein</fullName>
    </recommendedName>
</protein>
<dbReference type="EMBL" id="BMQM01000004">
    <property type="protein sequence ID" value="GGR50860.1"/>
    <property type="molecule type" value="Genomic_DNA"/>
</dbReference>
<organism evidence="1 2">
    <name type="scientific">Deinococcus seoulensis</name>
    <dbReference type="NCBI Taxonomy" id="1837379"/>
    <lineage>
        <taxon>Bacteria</taxon>
        <taxon>Thermotogati</taxon>
        <taxon>Deinococcota</taxon>
        <taxon>Deinococci</taxon>
        <taxon>Deinococcales</taxon>
        <taxon>Deinococcaceae</taxon>
        <taxon>Deinococcus</taxon>
    </lineage>
</organism>